<organism evidence="1 2">
    <name type="scientific">Aequorivita ciconiae</name>
    <dbReference type="NCBI Taxonomy" id="2494375"/>
    <lineage>
        <taxon>Bacteria</taxon>
        <taxon>Pseudomonadati</taxon>
        <taxon>Bacteroidota</taxon>
        <taxon>Flavobacteriia</taxon>
        <taxon>Flavobacteriales</taxon>
        <taxon>Flavobacteriaceae</taxon>
        <taxon>Aequorivita</taxon>
    </lineage>
</organism>
<reference evidence="1 2" key="1">
    <citation type="submission" date="2019-01" db="EMBL/GenBank/DDBJ databases">
        <title>Complete genome sequencing of Aequorivita sp. H23M31.</title>
        <authorList>
            <person name="Bae J.-W."/>
        </authorList>
    </citation>
    <scope>NUCLEOTIDE SEQUENCE [LARGE SCALE GENOMIC DNA]</scope>
    <source>
        <strain evidence="1 2">H23M31</strain>
    </source>
</reference>
<evidence type="ECO:0000313" key="2">
    <source>
        <dbReference type="Proteomes" id="UP000285517"/>
    </source>
</evidence>
<evidence type="ECO:0008006" key="3">
    <source>
        <dbReference type="Google" id="ProtNLM"/>
    </source>
</evidence>
<keyword evidence="2" id="KW-1185">Reference proteome</keyword>
<accession>A0A410G7M9</accession>
<sequence length="212" mass="23904">MTFRRNIQDYISAPLTHQLVSDVLAEYRRPNDKINDLVQSGFLISLRRGLYVPGPELDLPLPHSFVIANHLRGPSYVSLETALAHWGMIPERVYEINSITLKTSQVYDTAIGRFTYRHLDAPYYSFGLQRVEMGNNQFALMASPEKAVCDKIIATTGITLRSQSQTMAFLLDDLRMDDEALASLNLDNISSWIADAPKASSLQMLVNTLQRL</sequence>
<proteinExistence type="predicted"/>
<dbReference type="AlphaFoldDB" id="A0A410G7M9"/>
<protein>
    <recommendedName>
        <fullName evidence="3">Transcriptional regulator, AbiEi antitoxin, Type IV TA system</fullName>
    </recommendedName>
</protein>
<name>A0A410G7M9_9FLAO</name>
<dbReference type="EMBL" id="CP034951">
    <property type="protein sequence ID" value="QAA83205.1"/>
    <property type="molecule type" value="Genomic_DNA"/>
</dbReference>
<evidence type="ECO:0000313" key="1">
    <source>
        <dbReference type="EMBL" id="QAA83205.1"/>
    </source>
</evidence>
<dbReference type="Proteomes" id="UP000285517">
    <property type="component" value="Chromosome"/>
</dbReference>
<gene>
    <name evidence="1" type="ORF">EI546_08200</name>
</gene>
<dbReference type="KEGG" id="aev:EI546_08200"/>
<dbReference type="OrthoDB" id="9798269at2"/>